<accession>A0A0E9SPW1</accession>
<sequence length="23" mass="2360">MSDALSEASDLSADHSQDVIDPG</sequence>
<name>A0A0E9SPW1_ANGAN</name>
<evidence type="ECO:0000313" key="2">
    <source>
        <dbReference type="EMBL" id="JAH43326.1"/>
    </source>
</evidence>
<dbReference type="EMBL" id="GBXM01065251">
    <property type="protein sequence ID" value="JAH43326.1"/>
    <property type="molecule type" value="Transcribed_RNA"/>
</dbReference>
<proteinExistence type="predicted"/>
<reference evidence="2" key="2">
    <citation type="journal article" date="2015" name="Fish Shellfish Immunol.">
        <title>Early steps in the European eel (Anguilla anguilla)-Vibrio vulnificus interaction in the gills: Role of the RtxA13 toxin.</title>
        <authorList>
            <person name="Callol A."/>
            <person name="Pajuelo D."/>
            <person name="Ebbesson L."/>
            <person name="Teles M."/>
            <person name="MacKenzie S."/>
            <person name="Amaro C."/>
        </authorList>
    </citation>
    <scope>NUCLEOTIDE SEQUENCE</scope>
</reference>
<reference evidence="2" key="1">
    <citation type="submission" date="2014-11" db="EMBL/GenBank/DDBJ databases">
        <authorList>
            <person name="Amaro Gonzalez C."/>
        </authorList>
    </citation>
    <scope>NUCLEOTIDE SEQUENCE</scope>
</reference>
<evidence type="ECO:0000256" key="1">
    <source>
        <dbReference type="SAM" id="MobiDB-lite"/>
    </source>
</evidence>
<feature type="compositionally biased region" description="Basic and acidic residues" evidence="1">
    <location>
        <begin position="12"/>
        <end position="23"/>
    </location>
</feature>
<feature type="compositionally biased region" description="Low complexity" evidence="1">
    <location>
        <begin position="1"/>
        <end position="11"/>
    </location>
</feature>
<organism evidence="2">
    <name type="scientific">Anguilla anguilla</name>
    <name type="common">European freshwater eel</name>
    <name type="synonym">Muraena anguilla</name>
    <dbReference type="NCBI Taxonomy" id="7936"/>
    <lineage>
        <taxon>Eukaryota</taxon>
        <taxon>Metazoa</taxon>
        <taxon>Chordata</taxon>
        <taxon>Craniata</taxon>
        <taxon>Vertebrata</taxon>
        <taxon>Euteleostomi</taxon>
        <taxon>Actinopterygii</taxon>
        <taxon>Neopterygii</taxon>
        <taxon>Teleostei</taxon>
        <taxon>Anguilliformes</taxon>
        <taxon>Anguillidae</taxon>
        <taxon>Anguilla</taxon>
    </lineage>
</organism>
<protein>
    <submittedName>
        <fullName evidence="2">Uncharacterized protein</fullName>
    </submittedName>
</protein>
<dbReference type="AlphaFoldDB" id="A0A0E9SPW1"/>
<feature type="region of interest" description="Disordered" evidence="1">
    <location>
        <begin position="1"/>
        <end position="23"/>
    </location>
</feature>